<feature type="region of interest" description="Disordered" evidence="8">
    <location>
        <begin position="334"/>
        <end position="356"/>
    </location>
</feature>
<dbReference type="Proteomes" id="UP001556631">
    <property type="component" value="Unassembled WGS sequence"/>
</dbReference>
<dbReference type="EMBL" id="JBFPJR010000005">
    <property type="protein sequence ID" value="MEX0426846.1"/>
    <property type="molecule type" value="Genomic_DNA"/>
</dbReference>
<evidence type="ECO:0000259" key="10">
    <source>
        <dbReference type="Pfam" id="PF02868"/>
    </source>
</evidence>
<dbReference type="Gene3D" id="3.10.170.10">
    <property type="match status" value="1"/>
</dbReference>
<evidence type="ECO:0000256" key="2">
    <source>
        <dbReference type="ARBA" id="ARBA00022670"/>
    </source>
</evidence>
<evidence type="ECO:0000259" key="9">
    <source>
        <dbReference type="Pfam" id="PF01447"/>
    </source>
</evidence>
<gene>
    <name evidence="11" type="ORF">AB3X52_04365</name>
</gene>
<keyword evidence="7" id="KW-0964">Secreted</keyword>
<dbReference type="InterPro" id="IPR023612">
    <property type="entry name" value="Peptidase_M4"/>
</dbReference>
<dbReference type="SUPFAM" id="SSF55486">
    <property type="entry name" value="Metalloproteases ('zincins'), catalytic domain"/>
    <property type="match status" value="1"/>
</dbReference>
<proteinExistence type="inferred from homology"/>
<evidence type="ECO:0000256" key="7">
    <source>
        <dbReference type="RuleBase" id="RU366073"/>
    </source>
</evidence>
<feature type="domain" description="Peptidase M4" evidence="9">
    <location>
        <begin position="64"/>
        <end position="163"/>
    </location>
</feature>
<dbReference type="PANTHER" id="PTHR43579">
    <property type="match status" value="1"/>
</dbReference>
<comment type="subcellular location">
    <subcellularLocation>
        <location evidence="7">Secreted</location>
    </subcellularLocation>
</comment>
<dbReference type="CDD" id="cd09597">
    <property type="entry name" value="M4_TLP"/>
    <property type="match status" value="1"/>
</dbReference>
<reference evidence="11 12" key="1">
    <citation type="submission" date="2024-07" db="EMBL/GenBank/DDBJ databases">
        <authorList>
            <person name="Lee S."/>
            <person name="Kang M."/>
        </authorList>
    </citation>
    <scope>NUCLEOTIDE SEQUENCE [LARGE SCALE GENOMIC DNA]</scope>
    <source>
        <strain evidence="11 12">DS6</strain>
    </source>
</reference>
<evidence type="ECO:0000256" key="6">
    <source>
        <dbReference type="ARBA" id="ARBA00023049"/>
    </source>
</evidence>
<dbReference type="Pfam" id="PF20242">
    <property type="entry name" value="Emfourin"/>
    <property type="match status" value="1"/>
</dbReference>
<evidence type="ECO:0000256" key="1">
    <source>
        <dbReference type="ARBA" id="ARBA00009388"/>
    </source>
</evidence>
<keyword evidence="12" id="KW-1185">Reference proteome</keyword>
<evidence type="ECO:0000256" key="5">
    <source>
        <dbReference type="ARBA" id="ARBA00022833"/>
    </source>
</evidence>
<protein>
    <recommendedName>
        <fullName evidence="7">Neutral metalloproteinase</fullName>
        <ecNumber evidence="7">3.4.24.-</ecNumber>
    </recommendedName>
</protein>
<dbReference type="InterPro" id="IPR013856">
    <property type="entry name" value="Peptidase_M4_domain"/>
</dbReference>
<comment type="function">
    <text evidence="7">Extracellular zinc metalloprotease.</text>
</comment>
<dbReference type="InterPro" id="IPR027268">
    <property type="entry name" value="Peptidase_M4/M1_CTD_sf"/>
</dbReference>
<evidence type="ECO:0000256" key="8">
    <source>
        <dbReference type="SAM" id="MobiDB-lite"/>
    </source>
</evidence>
<keyword evidence="5 7" id="KW-0862">Zinc</keyword>
<feature type="compositionally biased region" description="Low complexity" evidence="8">
    <location>
        <begin position="334"/>
        <end position="349"/>
    </location>
</feature>
<dbReference type="RefSeq" id="WP_367991658.1">
    <property type="nucleotide sequence ID" value="NZ_JBFPJR010000005.1"/>
</dbReference>
<evidence type="ECO:0000256" key="4">
    <source>
        <dbReference type="ARBA" id="ARBA00022801"/>
    </source>
</evidence>
<dbReference type="InterPro" id="IPR052759">
    <property type="entry name" value="Metalloprotease_M4"/>
</dbReference>
<organism evidence="11 12">
    <name type="scientific">Nocardioides eburneus</name>
    <dbReference type="NCBI Taxonomy" id="3231482"/>
    <lineage>
        <taxon>Bacteria</taxon>
        <taxon>Bacillati</taxon>
        <taxon>Actinomycetota</taxon>
        <taxon>Actinomycetes</taxon>
        <taxon>Propionibacteriales</taxon>
        <taxon>Nocardioidaceae</taxon>
        <taxon>Nocardioides</taxon>
    </lineage>
</organism>
<accession>A0ABV3SV86</accession>
<dbReference type="Gene3D" id="1.10.390.10">
    <property type="entry name" value="Neutral Protease Domain 2"/>
    <property type="match status" value="1"/>
</dbReference>
<dbReference type="EC" id="3.4.24.-" evidence="7"/>
<keyword evidence="4 7" id="KW-0378">Hydrolase</keyword>
<dbReference type="Pfam" id="PF02868">
    <property type="entry name" value="Peptidase_M4_C"/>
    <property type="match status" value="1"/>
</dbReference>
<keyword evidence="6 7" id="KW-0482">Metalloprotease</keyword>
<comment type="cofactor">
    <cofactor evidence="7">
        <name>Zn(2+)</name>
        <dbReference type="ChEBI" id="CHEBI:29105"/>
    </cofactor>
</comment>
<evidence type="ECO:0000313" key="11">
    <source>
        <dbReference type="EMBL" id="MEX0426846.1"/>
    </source>
</evidence>
<feature type="domain" description="Peptidase M4 C-terminal" evidence="10">
    <location>
        <begin position="166"/>
        <end position="327"/>
    </location>
</feature>
<name>A0ABV3SV86_9ACTN</name>
<keyword evidence="2 7" id="KW-0645">Protease</keyword>
<evidence type="ECO:0000256" key="3">
    <source>
        <dbReference type="ARBA" id="ARBA00022723"/>
    </source>
</evidence>
<keyword evidence="3" id="KW-0479">Metal-binding</keyword>
<dbReference type="InterPro" id="IPR001570">
    <property type="entry name" value="Peptidase_M4_C_domain"/>
</dbReference>
<dbReference type="Pfam" id="PF01447">
    <property type="entry name" value="Peptidase_M4"/>
    <property type="match status" value="1"/>
</dbReference>
<comment type="similarity">
    <text evidence="1 7">Belongs to the peptidase M4 family.</text>
</comment>
<dbReference type="PRINTS" id="PR00730">
    <property type="entry name" value="THERMOLYSIN"/>
</dbReference>
<comment type="caution">
    <text evidence="11">The sequence shown here is derived from an EMBL/GenBank/DDBJ whole genome shotgun (WGS) entry which is preliminary data.</text>
</comment>
<dbReference type="PANTHER" id="PTHR43579:SF1">
    <property type="entry name" value="NEUTRAL METALLOPROTEINASE"/>
    <property type="match status" value="1"/>
</dbReference>
<dbReference type="InterPro" id="IPR049457">
    <property type="entry name" value="Emfourin"/>
</dbReference>
<sequence>MTSRTPLHRCQFIPPYLMERLQPDKLHHDDDFRSARAAGPHPIRESVARGAAAWVVHTCHNSATLPGDVVRSAGQAASGDAAVDEAADGITGSLALFSEVYGRDSYDGAGASVSLSVHYEQGYDNAYWDGTQLVFGDGDGEIFDRFTKPVDVLGHEFTHAVTERTAGLTYSGQSGALNESVSDVFGSCLKQRLLGQTVDQADWLIGADLFLPGVQGRALRDMRNPGTAYDDPRLGKDPQAADMSGYVDTTDDNGGVHTNSGIPNRAFALAALAIGGHSWEGAGRIWFDALTSGIGPDTDFAGFAAATVAAAGDQADAVRQAWETVGVTPAASAAAGGAATGAGASTSGSQVRVRRSGGFTGRTVEGAVDLDADDDRAGELRDLVGRVDVAALPQEQAPQPDRYVYDFDLCGSTCRLPEQHLTTELQRIADLVLR</sequence>
<evidence type="ECO:0000313" key="12">
    <source>
        <dbReference type="Proteomes" id="UP001556631"/>
    </source>
</evidence>